<accession>A0ABQ8PW02</accession>
<evidence type="ECO:0000313" key="3">
    <source>
        <dbReference type="Proteomes" id="UP001163828"/>
    </source>
</evidence>
<dbReference type="EMBL" id="MU791773">
    <property type="protein sequence ID" value="KAJ3990621.1"/>
    <property type="molecule type" value="Genomic_DNA"/>
</dbReference>
<comment type="caution">
    <text evidence="2">The sequence shown here is derived from an EMBL/GenBank/DDBJ whole genome shotgun (WGS) entry which is preliminary data.</text>
</comment>
<evidence type="ECO:0000256" key="1">
    <source>
        <dbReference type="SAM" id="MobiDB-lite"/>
    </source>
</evidence>
<feature type="compositionally biased region" description="Low complexity" evidence="1">
    <location>
        <begin position="14"/>
        <end position="23"/>
    </location>
</feature>
<evidence type="ECO:0000313" key="2">
    <source>
        <dbReference type="EMBL" id="KAJ3990621.1"/>
    </source>
</evidence>
<proteinExistence type="predicted"/>
<sequence>MRLTLSPCLEARPSSSSSFGLHSLSREQSGALSSTETFPQSDMPPPASATTSTSTGNEELAGVTIHQSGGKDKTVKVETSQFYEQKAEEELEEEENLTPTQGQRLTRIQCASYAKEMLSNGFIRNHAIGIAADSGVFRFQYYDRSKVVESEAFQIVNEEWKKLFMAMVC</sequence>
<protein>
    <submittedName>
        <fullName evidence="2">Uncharacterized protein</fullName>
    </submittedName>
</protein>
<name>A0ABQ8PW02_9AGAR</name>
<organism evidence="2 3">
    <name type="scientific">Lentinula boryana</name>
    <dbReference type="NCBI Taxonomy" id="40481"/>
    <lineage>
        <taxon>Eukaryota</taxon>
        <taxon>Fungi</taxon>
        <taxon>Dikarya</taxon>
        <taxon>Basidiomycota</taxon>
        <taxon>Agaricomycotina</taxon>
        <taxon>Agaricomycetes</taxon>
        <taxon>Agaricomycetidae</taxon>
        <taxon>Agaricales</taxon>
        <taxon>Marasmiineae</taxon>
        <taxon>Omphalotaceae</taxon>
        <taxon>Lentinula</taxon>
    </lineage>
</organism>
<feature type="compositionally biased region" description="Polar residues" evidence="1">
    <location>
        <begin position="26"/>
        <end position="40"/>
    </location>
</feature>
<gene>
    <name evidence="2" type="ORF">F5050DRAFT_1898839</name>
</gene>
<keyword evidence="3" id="KW-1185">Reference proteome</keyword>
<feature type="region of interest" description="Disordered" evidence="1">
    <location>
        <begin position="1"/>
        <end position="76"/>
    </location>
</feature>
<feature type="non-terminal residue" evidence="2">
    <location>
        <position position="169"/>
    </location>
</feature>
<reference evidence="2" key="1">
    <citation type="submission" date="2022-08" db="EMBL/GenBank/DDBJ databases">
        <authorList>
            <consortium name="DOE Joint Genome Institute"/>
            <person name="Min B."/>
            <person name="Riley R."/>
            <person name="Sierra-Patev S."/>
            <person name="Naranjo-Ortiz M."/>
            <person name="Looney B."/>
            <person name="Konkel Z."/>
            <person name="Slot J.C."/>
            <person name="Sakamoto Y."/>
            <person name="Steenwyk J.L."/>
            <person name="Rokas A."/>
            <person name="Carro J."/>
            <person name="Camarero S."/>
            <person name="Ferreira P."/>
            <person name="Molpeceres G."/>
            <person name="Ruiz-Duenas F.J."/>
            <person name="Serrano A."/>
            <person name="Henrissat B."/>
            <person name="Drula E."/>
            <person name="Hughes K.W."/>
            <person name="Mata J.L."/>
            <person name="Ishikawa N.K."/>
            <person name="Vargas-Isla R."/>
            <person name="Ushijima S."/>
            <person name="Smith C.A."/>
            <person name="Ahrendt S."/>
            <person name="Andreopoulos W."/>
            <person name="He G."/>
            <person name="Labutti K."/>
            <person name="Lipzen A."/>
            <person name="Ng V."/>
            <person name="Sandor L."/>
            <person name="Barry K."/>
            <person name="Martinez A.T."/>
            <person name="Xiao Y."/>
            <person name="Gibbons J.G."/>
            <person name="Terashima K."/>
            <person name="Hibbett D.S."/>
            <person name="Grigoriev I.V."/>
        </authorList>
    </citation>
    <scope>NUCLEOTIDE SEQUENCE</scope>
    <source>
        <strain evidence="2">TFB10827</strain>
    </source>
</reference>
<dbReference type="Proteomes" id="UP001163828">
    <property type="component" value="Unassembled WGS sequence"/>
</dbReference>